<feature type="region of interest" description="Disordered" evidence="1">
    <location>
        <begin position="236"/>
        <end position="287"/>
    </location>
</feature>
<dbReference type="RefSeq" id="WP_394320063.1">
    <property type="nucleotide sequence ID" value="NZ_JBHMQV010000009.1"/>
</dbReference>
<keyword evidence="3" id="KW-1185">Reference proteome</keyword>
<gene>
    <name evidence="2" type="ORF">ACFH04_16510</name>
</gene>
<feature type="region of interest" description="Disordered" evidence="1">
    <location>
        <begin position="167"/>
        <end position="215"/>
    </location>
</feature>
<evidence type="ECO:0000313" key="3">
    <source>
        <dbReference type="Proteomes" id="UP001589887"/>
    </source>
</evidence>
<feature type="compositionally biased region" description="Low complexity" evidence="1">
    <location>
        <begin position="239"/>
        <end position="254"/>
    </location>
</feature>
<feature type="compositionally biased region" description="Basic and acidic residues" evidence="1">
    <location>
        <begin position="264"/>
        <end position="287"/>
    </location>
</feature>
<comment type="caution">
    <text evidence="2">The sequence shown here is derived from an EMBL/GenBank/DDBJ whole genome shotgun (WGS) entry which is preliminary data.</text>
</comment>
<reference evidence="2 3" key="1">
    <citation type="submission" date="2024-09" db="EMBL/GenBank/DDBJ databases">
        <authorList>
            <person name="Sun Q."/>
            <person name="Mori K."/>
        </authorList>
    </citation>
    <scope>NUCLEOTIDE SEQUENCE [LARGE SCALE GENOMIC DNA]</scope>
    <source>
        <strain evidence="2 3">JCM 4557</strain>
    </source>
</reference>
<organism evidence="2 3">
    <name type="scientific">Streptomyces noboritoensis</name>
    <dbReference type="NCBI Taxonomy" id="67337"/>
    <lineage>
        <taxon>Bacteria</taxon>
        <taxon>Bacillati</taxon>
        <taxon>Actinomycetota</taxon>
        <taxon>Actinomycetes</taxon>
        <taxon>Kitasatosporales</taxon>
        <taxon>Streptomycetaceae</taxon>
        <taxon>Streptomyces</taxon>
    </lineage>
</organism>
<evidence type="ECO:0008006" key="4">
    <source>
        <dbReference type="Google" id="ProtNLM"/>
    </source>
</evidence>
<accession>A0ABV6THM8</accession>
<proteinExistence type="predicted"/>
<dbReference type="Proteomes" id="UP001589887">
    <property type="component" value="Unassembled WGS sequence"/>
</dbReference>
<evidence type="ECO:0000313" key="2">
    <source>
        <dbReference type="EMBL" id="MFC0845301.1"/>
    </source>
</evidence>
<evidence type="ECO:0000256" key="1">
    <source>
        <dbReference type="SAM" id="MobiDB-lite"/>
    </source>
</evidence>
<dbReference type="EMBL" id="JBHMQV010000009">
    <property type="protein sequence ID" value="MFC0845301.1"/>
    <property type="molecule type" value="Genomic_DNA"/>
</dbReference>
<sequence length="460" mass="48467">MTVNQLPVDIGVFLQYLGRMTALLDRYDGWYGVFLRRDPDGMAACLDGSEIPPWDVVESLLQDLAPTHGPEAVARETVRARALHTAAAAAYDARPGGREALRDRLALMLREQAYAADRLPGAAPDELAWIQDDLARATARCAELRARIAALGPEVPRGWFSERAVARPREAAEGEDGPSVRGGPARPGGAGEPGPPGGPGGPAADPAPRVPAPRPAARRIARGARFAGIEADAAEAEDGGPLLPPVAAAAPTGARFGGGWHTRRQPEHARGKGEQRQERADDRDQRRSVREAVVRLVRLRARGRTGEAHAVLCEAAAGPAALLPLFAGELHRAGLGADWATLLWEAASLPPDRLAAAADALAAAGQGADCHRLLRQGVSRPAEQIADAVLALGDAGREREADALLSAFVRVRTPEDAAHLAAHAPARLGPQLLAAAGAVSEGRRRDVVHAFRVARIATER</sequence>
<name>A0ABV6THM8_9ACTN</name>
<protein>
    <recommendedName>
        <fullName evidence="4">UL36 very large tegument protein</fullName>
    </recommendedName>
</protein>